<comment type="caution">
    <text evidence="13">The sequence shown here is derived from an EMBL/GenBank/DDBJ whole genome shotgun (WGS) entry which is preliminary data.</text>
</comment>
<dbReference type="EMBL" id="PZQS01000007">
    <property type="protein sequence ID" value="PVD27251.1"/>
    <property type="molecule type" value="Genomic_DNA"/>
</dbReference>
<dbReference type="Proteomes" id="UP000245119">
    <property type="component" value="Linkage Group LG7"/>
</dbReference>
<evidence type="ECO:0000256" key="4">
    <source>
        <dbReference type="ARBA" id="ARBA00022787"/>
    </source>
</evidence>
<dbReference type="Pfam" id="PF13181">
    <property type="entry name" value="TPR_8"/>
    <property type="match status" value="2"/>
</dbReference>
<keyword evidence="6 12" id="KW-1133">Transmembrane helix</keyword>
<keyword evidence="3" id="KW-0677">Repeat</keyword>
<evidence type="ECO:0000313" key="14">
    <source>
        <dbReference type="Proteomes" id="UP000245119"/>
    </source>
</evidence>
<dbReference type="PANTHER" id="PTHR46208">
    <property type="entry name" value="MITOCHONDRIAL IMPORT RECEPTOR SUBUNIT TOM70"/>
    <property type="match status" value="1"/>
</dbReference>
<evidence type="ECO:0000256" key="5">
    <source>
        <dbReference type="ARBA" id="ARBA00022803"/>
    </source>
</evidence>
<dbReference type="InterPro" id="IPR019734">
    <property type="entry name" value="TPR_rpt"/>
</dbReference>
<dbReference type="SMART" id="SM00028">
    <property type="entry name" value="TPR"/>
    <property type="match status" value="9"/>
</dbReference>
<dbReference type="PROSITE" id="PS50005">
    <property type="entry name" value="TPR"/>
    <property type="match status" value="5"/>
</dbReference>
<protein>
    <recommendedName>
        <fullName evidence="15">Mitochondrial import receptor subunit TOM70</fullName>
    </recommendedName>
</protein>
<evidence type="ECO:0000256" key="3">
    <source>
        <dbReference type="ARBA" id="ARBA00022737"/>
    </source>
</evidence>
<evidence type="ECO:0000256" key="6">
    <source>
        <dbReference type="ARBA" id="ARBA00022989"/>
    </source>
</evidence>
<dbReference type="GO" id="GO:0008320">
    <property type="term" value="F:protein transmembrane transporter activity"/>
    <property type="evidence" value="ECO:0007669"/>
    <property type="project" value="TreeGrafter"/>
</dbReference>
<organism evidence="13 14">
    <name type="scientific">Pomacea canaliculata</name>
    <name type="common">Golden apple snail</name>
    <dbReference type="NCBI Taxonomy" id="400727"/>
    <lineage>
        <taxon>Eukaryota</taxon>
        <taxon>Metazoa</taxon>
        <taxon>Spiralia</taxon>
        <taxon>Lophotrochozoa</taxon>
        <taxon>Mollusca</taxon>
        <taxon>Gastropoda</taxon>
        <taxon>Caenogastropoda</taxon>
        <taxon>Architaenioglossa</taxon>
        <taxon>Ampullarioidea</taxon>
        <taxon>Ampullariidae</taxon>
        <taxon>Pomacea</taxon>
    </lineage>
</organism>
<sequence>MATHWSLKEVTEGWSKWQIALCVGAPIALGVAGIFLYRRSKSKKTADNRGSGDSKLPGNKTEVAEPKSPKELAQTAKNKGNKYFKGGMYDQAIECYTEAIRICPTEFKEDISTFYQNRAAAYENLKNYQRVVSDCTMALELKPQYIKALGRRAKAYEHMEQFRDALEDITTVCILEGFQNQASLQIADRVLKEQGKSRARLAYQKKKPSLPSRFYVRNYLAGFARDPILKIEDVGKVGRSNRLTADAHPEVDPKEKKDDGADVKEQTTVIGEENSDENGDAVLLEKPSAFERAKDLVEANQYDEVISLSTEEIETPGSKLVAESLLLRATFHILMGQGDAGLRDLDALLRIDNIKPEVKANALLKKGSLLMQKDRQTEALQCFATAERTDPNNSDVYHHRGQQHLLMEKLDEAINDFNKSISLSPDFPTSYVQKAFAEHRRALQQNPSLIESAQKLFEAAVKKFPHCSDAYMLYGQSLCDVGKFEEADQQFIKALELEPDNANTVVHRGLLLLQWKSSIQEALKLINEALEMDPLCEYAYEILGTISVQQGDMEKAVEMFEKAIQLSKSESEMAHLYSLLDAAQVQMKVAQKLGISIPLGGAGNA</sequence>
<dbReference type="PANTHER" id="PTHR46208:SF1">
    <property type="entry name" value="MITOCHONDRIAL IMPORT RECEPTOR SUBUNIT TOM70"/>
    <property type="match status" value="1"/>
</dbReference>
<feature type="repeat" description="TPR" evidence="10">
    <location>
        <begin position="360"/>
        <end position="393"/>
    </location>
</feature>
<dbReference type="OMA" id="QWRGDIE"/>
<keyword evidence="4" id="KW-1000">Mitochondrion outer membrane</keyword>
<dbReference type="Pfam" id="PF13432">
    <property type="entry name" value="TPR_16"/>
    <property type="match status" value="2"/>
</dbReference>
<dbReference type="GO" id="GO:0045039">
    <property type="term" value="P:protein insertion into mitochondrial inner membrane"/>
    <property type="evidence" value="ECO:0007669"/>
    <property type="project" value="TreeGrafter"/>
</dbReference>
<keyword evidence="14" id="KW-1185">Reference proteome</keyword>
<evidence type="ECO:0000256" key="2">
    <source>
        <dbReference type="ARBA" id="ARBA00022692"/>
    </source>
</evidence>
<dbReference type="AlphaFoldDB" id="A0A2T7P1F4"/>
<comment type="subcellular location">
    <subcellularLocation>
        <location evidence="1">Mitochondrion outer membrane</location>
        <topology evidence="1">Single-pass membrane protein</topology>
    </subcellularLocation>
</comment>
<evidence type="ECO:0000256" key="8">
    <source>
        <dbReference type="ARBA" id="ARBA00023136"/>
    </source>
</evidence>
<evidence type="ECO:0008006" key="15">
    <source>
        <dbReference type="Google" id="ProtNLM"/>
    </source>
</evidence>
<dbReference type="GO" id="GO:0030943">
    <property type="term" value="F:mitochondrion targeting sequence binding"/>
    <property type="evidence" value="ECO:0007669"/>
    <property type="project" value="TreeGrafter"/>
</dbReference>
<evidence type="ECO:0000256" key="10">
    <source>
        <dbReference type="PROSITE-ProRule" id="PRU00339"/>
    </source>
</evidence>
<dbReference type="SUPFAM" id="SSF48452">
    <property type="entry name" value="TPR-like"/>
    <property type="match status" value="3"/>
</dbReference>
<reference evidence="13 14" key="1">
    <citation type="submission" date="2018-04" db="EMBL/GenBank/DDBJ databases">
        <title>The genome of golden apple snail Pomacea canaliculata provides insight into stress tolerance and invasive adaptation.</title>
        <authorList>
            <person name="Liu C."/>
            <person name="Liu B."/>
            <person name="Ren Y."/>
            <person name="Zhang Y."/>
            <person name="Wang H."/>
            <person name="Li S."/>
            <person name="Jiang F."/>
            <person name="Yin L."/>
            <person name="Zhang G."/>
            <person name="Qian W."/>
            <person name="Fan W."/>
        </authorList>
    </citation>
    <scope>NUCLEOTIDE SEQUENCE [LARGE SCALE GENOMIC DNA]</scope>
    <source>
        <strain evidence="13">SZHN2017</strain>
        <tissue evidence="13">Muscle</tissue>
    </source>
</reference>
<feature type="compositionally biased region" description="Basic and acidic residues" evidence="11">
    <location>
        <begin position="245"/>
        <end position="262"/>
    </location>
</feature>
<feature type="region of interest" description="Disordered" evidence="11">
    <location>
        <begin position="44"/>
        <end position="72"/>
    </location>
</feature>
<dbReference type="GO" id="GO:0030150">
    <property type="term" value="P:protein import into mitochondrial matrix"/>
    <property type="evidence" value="ECO:0007669"/>
    <property type="project" value="TreeGrafter"/>
</dbReference>
<comment type="similarity">
    <text evidence="9">Belongs to the Tom70 family.</text>
</comment>
<feature type="repeat" description="TPR" evidence="10">
    <location>
        <begin position="468"/>
        <end position="501"/>
    </location>
</feature>
<dbReference type="InterPro" id="IPR011990">
    <property type="entry name" value="TPR-like_helical_dom_sf"/>
</dbReference>
<keyword evidence="7" id="KW-0496">Mitochondrion</keyword>
<feature type="transmembrane region" description="Helical" evidence="12">
    <location>
        <begin position="17"/>
        <end position="37"/>
    </location>
</feature>
<dbReference type="PROSITE" id="PS50293">
    <property type="entry name" value="TPR_REGION"/>
    <property type="match status" value="2"/>
</dbReference>
<gene>
    <name evidence="13" type="ORF">C0Q70_12406</name>
</gene>
<keyword evidence="8 12" id="KW-0472">Membrane</keyword>
<keyword evidence="2 12" id="KW-0812">Transmembrane</keyword>
<name>A0A2T7P1F4_POMCA</name>
<evidence type="ECO:0000313" key="13">
    <source>
        <dbReference type="EMBL" id="PVD27251.1"/>
    </source>
</evidence>
<evidence type="ECO:0000256" key="12">
    <source>
        <dbReference type="SAM" id="Phobius"/>
    </source>
</evidence>
<dbReference type="GO" id="GO:0005741">
    <property type="term" value="C:mitochondrial outer membrane"/>
    <property type="evidence" value="ECO:0007669"/>
    <property type="project" value="UniProtKB-SubCell"/>
</dbReference>
<dbReference type="STRING" id="400727.A0A2T7P1F4"/>
<evidence type="ECO:0000256" key="11">
    <source>
        <dbReference type="SAM" id="MobiDB-lite"/>
    </source>
</evidence>
<evidence type="ECO:0000256" key="7">
    <source>
        <dbReference type="ARBA" id="ARBA00023128"/>
    </source>
</evidence>
<evidence type="ECO:0000256" key="9">
    <source>
        <dbReference type="ARBA" id="ARBA00038030"/>
    </source>
</evidence>
<keyword evidence="5 10" id="KW-0802">TPR repeat</keyword>
<dbReference type="OrthoDB" id="66418at2759"/>
<dbReference type="Gene3D" id="1.25.40.10">
    <property type="entry name" value="Tetratricopeptide repeat domain"/>
    <property type="match status" value="2"/>
</dbReference>
<dbReference type="Pfam" id="PF00515">
    <property type="entry name" value="TPR_1"/>
    <property type="match status" value="1"/>
</dbReference>
<accession>A0A2T7P1F4</accession>
<evidence type="ECO:0000256" key="1">
    <source>
        <dbReference type="ARBA" id="ARBA00004572"/>
    </source>
</evidence>
<proteinExistence type="inferred from homology"/>
<feature type="region of interest" description="Disordered" evidence="11">
    <location>
        <begin position="242"/>
        <end position="262"/>
    </location>
</feature>
<feature type="repeat" description="TPR" evidence="10">
    <location>
        <begin position="537"/>
        <end position="570"/>
    </location>
</feature>
<feature type="repeat" description="TPR" evidence="10">
    <location>
        <begin position="73"/>
        <end position="106"/>
    </location>
</feature>
<feature type="repeat" description="TPR" evidence="10">
    <location>
        <begin position="394"/>
        <end position="427"/>
    </location>
</feature>